<evidence type="ECO:0000256" key="1">
    <source>
        <dbReference type="SAM" id="MobiDB-lite"/>
    </source>
</evidence>
<sequence length="384" mass="41703">MAEESPKRRKANFNEAETEVLIEQVLKHEQLLFAAGPGRASPGQKRKVWELIRHKVNPVAACPRDVEDLKKRWRDLKRRDRSKLCRLSQGCGPPGPAALGLLLAPEEMPPAAAAAAPPGRRHHHLHHHHHHHHHRAYGSLLPAEAVPIVGGIDTLELPGAVVGEMGFNDNPGPSHQSGLEKMNLKEEIVVKVVEPEESSEDMAVVPPSQEQLPFLGTSGGGSSGKVKAKTKGRSQADQSEITEEDLVQIQQTQMQVIQSGFDSVNHNLRLLQQGMQELSNSLSIMAHTLVAIKNVYVKNNTGPTTYATASTQTTAGYLSPGSPQVSPAEDRGRAQVAGSSSRSSSCSSSSMSQEPGPSEFPRPPLRTIKKEHPNGCYYFCFADV</sequence>
<dbReference type="PANTHER" id="PTHR23098">
    <property type="entry name" value="AGAP001331-PA-RELATED"/>
    <property type="match status" value="1"/>
</dbReference>
<feature type="compositionally biased region" description="Basic residues" evidence="1">
    <location>
        <begin position="119"/>
        <end position="133"/>
    </location>
</feature>
<reference evidence="3" key="1">
    <citation type="submission" date="2025-08" db="UniProtKB">
        <authorList>
            <consortium name="Ensembl"/>
        </authorList>
    </citation>
    <scope>IDENTIFICATION</scope>
</reference>
<evidence type="ECO:0000313" key="4">
    <source>
        <dbReference type="Proteomes" id="UP000694541"/>
    </source>
</evidence>
<protein>
    <recommendedName>
        <fullName evidence="2">Myb-like domain-containing protein</fullName>
    </recommendedName>
</protein>
<name>A0A8B9NHY1_9AVES</name>
<dbReference type="GO" id="GO:0005634">
    <property type="term" value="C:nucleus"/>
    <property type="evidence" value="ECO:0007669"/>
    <property type="project" value="TreeGrafter"/>
</dbReference>
<dbReference type="AlphaFoldDB" id="A0A8B9NHY1"/>
<dbReference type="Ensembl" id="ENSANIT00000023957.1">
    <property type="protein sequence ID" value="ENSANIP00000023184.1"/>
    <property type="gene ID" value="ENSANIG00000015773.1"/>
</dbReference>
<accession>A0A8B9NHY1</accession>
<proteinExistence type="predicted"/>
<dbReference type="InterPro" id="IPR028002">
    <property type="entry name" value="Myb_DNA-bind_5"/>
</dbReference>
<evidence type="ECO:0000259" key="2">
    <source>
        <dbReference type="SMART" id="SM00717"/>
    </source>
</evidence>
<keyword evidence="4" id="KW-1185">Reference proteome</keyword>
<feature type="region of interest" description="Disordered" evidence="1">
    <location>
        <begin position="112"/>
        <end position="133"/>
    </location>
</feature>
<feature type="compositionally biased region" description="Low complexity" evidence="1">
    <location>
        <begin position="339"/>
        <end position="352"/>
    </location>
</feature>
<feature type="region of interest" description="Disordered" evidence="1">
    <location>
        <begin position="210"/>
        <end position="240"/>
    </location>
</feature>
<dbReference type="Pfam" id="PF13873">
    <property type="entry name" value="Myb_DNA-bind_5"/>
    <property type="match status" value="1"/>
</dbReference>
<dbReference type="InterPro" id="IPR001005">
    <property type="entry name" value="SANT/Myb"/>
</dbReference>
<dbReference type="SMART" id="SM00717">
    <property type="entry name" value="SANT"/>
    <property type="match status" value="1"/>
</dbReference>
<dbReference type="PANTHER" id="PTHR23098:SF22">
    <property type="entry name" value="MYB-LIKE DOMAIN-CONTAINING PROTEIN"/>
    <property type="match status" value="1"/>
</dbReference>
<feature type="region of interest" description="Disordered" evidence="1">
    <location>
        <begin position="313"/>
        <end position="371"/>
    </location>
</feature>
<organism evidence="3 4">
    <name type="scientific">Accipiter nisus</name>
    <name type="common">Eurasian sparrowhawk</name>
    <dbReference type="NCBI Taxonomy" id="211598"/>
    <lineage>
        <taxon>Eukaryota</taxon>
        <taxon>Metazoa</taxon>
        <taxon>Chordata</taxon>
        <taxon>Craniata</taxon>
        <taxon>Vertebrata</taxon>
        <taxon>Euteleostomi</taxon>
        <taxon>Archelosauria</taxon>
        <taxon>Archosauria</taxon>
        <taxon>Dinosauria</taxon>
        <taxon>Saurischia</taxon>
        <taxon>Theropoda</taxon>
        <taxon>Coelurosauria</taxon>
        <taxon>Aves</taxon>
        <taxon>Neognathae</taxon>
        <taxon>Neoaves</taxon>
        <taxon>Telluraves</taxon>
        <taxon>Accipitrimorphae</taxon>
        <taxon>Accipitriformes</taxon>
        <taxon>Accipitridae</taxon>
        <taxon>Accipitrinae</taxon>
        <taxon>Accipiter</taxon>
    </lineage>
</organism>
<dbReference type="Proteomes" id="UP000694541">
    <property type="component" value="Unplaced"/>
</dbReference>
<feature type="domain" description="Myb-like" evidence="2">
    <location>
        <begin position="9"/>
        <end position="79"/>
    </location>
</feature>
<evidence type="ECO:0000313" key="3">
    <source>
        <dbReference type="Ensembl" id="ENSANIP00000023184.1"/>
    </source>
</evidence>
<reference evidence="3" key="2">
    <citation type="submission" date="2025-09" db="UniProtKB">
        <authorList>
            <consortium name="Ensembl"/>
        </authorList>
    </citation>
    <scope>IDENTIFICATION</scope>
</reference>